<proteinExistence type="evidence at transcript level"/>
<dbReference type="AlphaFoldDB" id="F6K719"/>
<evidence type="ECO:0000256" key="1">
    <source>
        <dbReference type="SAM" id="SignalP"/>
    </source>
</evidence>
<name>F6K719_9NEOP</name>
<sequence length="248" mass="27567">MVEYNKCLFVLLLAISAIKCENCVTYDFGSNFYDNFNNGNSLCEGMASWKLGNYSSLGVHRPNEETDLFISPDENLSCVSSYGFEMRSTGIVEVYVYMESTSQRDQIVVLANEVSSSGNNVVTGTAMLTPLSTNYFNGWHVLRINLFGTGIFSGYVTFLGVASAGSKVIIDSFRYIPPLYDDDCHVYDGEFVTSSPVEPEATESEDCIAYNFESDFEALFDSDRGLCTGFTRWKLNQYTTLPIAHPSS</sequence>
<feature type="signal peptide" evidence="1">
    <location>
        <begin position="1"/>
        <end position="20"/>
    </location>
</feature>
<feature type="non-terminal residue" evidence="2">
    <location>
        <position position="248"/>
    </location>
</feature>
<protein>
    <submittedName>
        <fullName evidence="2">363_100_1 protein</fullName>
    </submittedName>
</protein>
<reference evidence="2" key="1">
    <citation type="submission" date="2010-04" db="EMBL/GenBank/DDBJ databases">
        <title>Proteomic analysis of the Mamestra configurata peritrophic matrix: Implication for a structural model.</title>
        <authorList>
            <person name="Toprak U."/>
            <person name="Baldwin D."/>
            <person name="Karcz S."/>
            <person name="Wan L."/>
            <person name="Gillott C."/>
            <person name="Hegedus D."/>
            <person name="Erlandson M.A."/>
        </authorList>
    </citation>
    <scope>NUCLEOTIDE SEQUENCE</scope>
</reference>
<accession>F6K719</accession>
<feature type="chain" id="PRO_5003342900" evidence="1">
    <location>
        <begin position="21"/>
        <end position="248"/>
    </location>
</feature>
<evidence type="ECO:0000313" key="2">
    <source>
        <dbReference type="EMBL" id="AEA76322.1"/>
    </source>
</evidence>
<keyword evidence="1" id="KW-0732">Signal</keyword>
<organism evidence="2">
    <name type="scientific">Mamestra configurata</name>
    <name type="common">bertha armyworm</name>
    <dbReference type="NCBI Taxonomy" id="174822"/>
    <lineage>
        <taxon>Eukaryota</taxon>
        <taxon>Metazoa</taxon>
        <taxon>Ecdysozoa</taxon>
        <taxon>Arthropoda</taxon>
        <taxon>Hexapoda</taxon>
        <taxon>Insecta</taxon>
        <taxon>Pterygota</taxon>
        <taxon>Neoptera</taxon>
        <taxon>Endopterygota</taxon>
        <taxon>Lepidoptera</taxon>
        <taxon>Glossata</taxon>
        <taxon>Ditrysia</taxon>
        <taxon>Noctuoidea</taxon>
        <taxon>Noctuidae</taxon>
        <taxon>Noctuinae</taxon>
        <taxon>Hadenini</taxon>
        <taxon>Mamestra</taxon>
    </lineage>
</organism>
<dbReference type="EMBL" id="HM357856">
    <property type="protein sequence ID" value="AEA76322.1"/>
    <property type="molecule type" value="mRNA"/>
</dbReference>